<accession>A0A8H7EWI8</accession>
<evidence type="ECO:0000313" key="2">
    <source>
        <dbReference type="Proteomes" id="UP000629468"/>
    </source>
</evidence>
<dbReference type="EMBL" id="JABXXO010000014">
    <property type="protein sequence ID" value="KAF7761169.1"/>
    <property type="molecule type" value="Genomic_DNA"/>
</dbReference>
<gene>
    <name evidence="1" type="ORF">Agabi119p4_10578</name>
</gene>
<organism evidence="1 2">
    <name type="scientific">Agaricus bisporus var. burnettii</name>
    <dbReference type="NCBI Taxonomy" id="192524"/>
    <lineage>
        <taxon>Eukaryota</taxon>
        <taxon>Fungi</taxon>
        <taxon>Dikarya</taxon>
        <taxon>Basidiomycota</taxon>
        <taxon>Agaricomycotina</taxon>
        <taxon>Agaricomycetes</taxon>
        <taxon>Agaricomycetidae</taxon>
        <taxon>Agaricales</taxon>
        <taxon>Agaricineae</taxon>
        <taxon>Agaricaceae</taxon>
        <taxon>Agaricus</taxon>
    </lineage>
</organism>
<name>A0A8H7EWI8_AGABI</name>
<comment type="caution">
    <text evidence="1">The sequence shown here is derived from an EMBL/GenBank/DDBJ whole genome shotgun (WGS) entry which is preliminary data.</text>
</comment>
<dbReference type="AlphaFoldDB" id="A0A8H7EWI8"/>
<proteinExistence type="predicted"/>
<sequence length="166" mass="18814">MAHGVEPLLPFDITEATYLLPPITQKLSQSELLASRSQALEKHDEDLAMMHQCVVEAQQQLVKAFEKRNINKIKYYNFLPGELVLVLNKRIEPDVGCKCWPRYFGPMVIVCRHGSRAYTLAEVTGVVSKLKFAAFRLVPYHARSKQEVEVTEFVADEHLEAAAGEE</sequence>
<reference evidence="1 2" key="1">
    <citation type="journal article" name="Sci. Rep.">
        <title>Telomere-to-telomere assembled and centromere annotated genomes of the two main subspecies of the button mushroom Agaricus bisporus reveal especially polymorphic chromosome ends.</title>
        <authorList>
            <person name="Sonnenberg A.S.M."/>
            <person name="Sedaghat-Telgerd N."/>
            <person name="Lavrijssen B."/>
            <person name="Ohm R.A."/>
            <person name="Hendrickx P.M."/>
            <person name="Scholtmeijer K."/>
            <person name="Baars J.J.P."/>
            <person name="van Peer A."/>
        </authorList>
    </citation>
    <scope>NUCLEOTIDE SEQUENCE [LARGE SCALE GENOMIC DNA]</scope>
    <source>
        <strain evidence="1 2">H119_p4</strain>
    </source>
</reference>
<protein>
    <submittedName>
        <fullName evidence="1">Uncharacterized protein</fullName>
    </submittedName>
</protein>
<evidence type="ECO:0000313" key="1">
    <source>
        <dbReference type="EMBL" id="KAF7761169.1"/>
    </source>
</evidence>
<dbReference type="Proteomes" id="UP000629468">
    <property type="component" value="Unassembled WGS sequence"/>
</dbReference>